<protein>
    <submittedName>
        <fullName evidence="1">Ankyrin repeat-containing protein</fullName>
    </submittedName>
</protein>
<proteinExistence type="predicted"/>
<evidence type="ECO:0000313" key="2">
    <source>
        <dbReference type="Proteomes" id="UP000053095"/>
    </source>
</evidence>
<accession>A0A478EAK1</accession>
<dbReference type="EMBL" id="DF933840">
    <property type="protein sequence ID" value="GAM42277.1"/>
    <property type="molecule type" value="Genomic_DNA"/>
</dbReference>
<name>A0A478EAK1_TALPI</name>
<dbReference type="InterPro" id="IPR036770">
    <property type="entry name" value="Ankyrin_rpt-contain_sf"/>
</dbReference>
<dbReference type="Proteomes" id="UP000053095">
    <property type="component" value="Unassembled WGS sequence"/>
</dbReference>
<reference evidence="2" key="1">
    <citation type="journal article" date="2015" name="Genome Announc.">
        <title>Draft genome sequence of Talaromyces cellulolyticus strain Y-94, a source of lignocellulosic biomass-degrading enzymes.</title>
        <authorList>
            <person name="Fujii T."/>
            <person name="Koike H."/>
            <person name="Sawayama S."/>
            <person name="Yano S."/>
            <person name="Inoue H."/>
        </authorList>
    </citation>
    <scope>NUCLEOTIDE SEQUENCE [LARGE SCALE GENOMIC DNA]</scope>
    <source>
        <strain evidence="2">Y-94</strain>
    </source>
</reference>
<dbReference type="SUPFAM" id="SSF48403">
    <property type="entry name" value="Ankyrin repeat"/>
    <property type="match status" value="1"/>
</dbReference>
<evidence type="ECO:0000313" key="1">
    <source>
        <dbReference type="EMBL" id="GAM42277.1"/>
    </source>
</evidence>
<gene>
    <name evidence="1" type="ORF">TCE0_044r16096</name>
</gene>
<dbReference type="Gene3D" id="1.25.40.20">
    <property type="entry name" value="Ankyrin repeat-containing domain"/>
    <property type="match status" value="1"/>
</dbReference>
<organism evidence="1 2">
    <name type="scientific">Talaromyces pinophilus</name>
    <name type="common">Penicillium pinophilum</name>
    <dbReference type="NCBI Taxonomy" id="128442"/>
    <lineage>
        <taxon>Eukaryota</taxon>
        <taxon>Fungi</taxon>
        <taxon>Dikarya</taxon>
        <taxon>Ascomycota</taxon>
        <taxon>Pezizomycotina</taxon>
        <taxon>Eurotiomycetes</taxon>
        <taxon>Eurotiomycetidae</taxon>
        <taxon>Eurotiales</taxon>
        <taxon>Trichocomaceae</taxon>
        <taxon>Talaromyces</taxon>
        <taxon>Talaromyces sect. Talaromyces</taxon>
    </lineage>
</organism>
<keyword evidence="2" id="KW-1185">Reference proteome</keyword>
<dbReference type="AlphaFoldDB" id="A0A478EAK1"/>
<sequence length="173" mass="20151">MINLLSQHGLGLNELDENGDSVLSLYLRSFHLKFQAGIFDHLLQIGASVSWFSQATEGLIHLVMRQWDGDNALVLMHLLQFFDIRAKDDNGRNTLHYGAIHGAFNRKLTEFLRDADIFNLLNEKDFRGKAPLDYAEEEARRKRYPNLFMGSWWQELLRNLKNLKEGQEFTLQQ</sequence>